<gene>
    <name evidence="1" type="ORF">PIB30_001709</name>
</gene>
<dbReference type="Proteomes" id="UP001341840">
    <property type="component" value="Unassembled WGS sequence"/>
</dbReference>
<sequence>MIIKRNPSLLLPLSTAIVTHMAAVSSFSSSVARVACSPSSSSSSSSEANTFSMSNDAFTILESAAVASCFSFSSHLHNRGVTPPWHWRRSCGFGGHQLEATVTYRRF</sequence>
<evidence type="ECO:0008006" key="3">
    <source>
        <dbReference type="Google" id="ProtNLM"/>
    </source>
</evidence>
<evidence type="ECO:0000313" key="2">
    <source>
        <dbReference type="Proteomes" id="UP001341840"/>
    </source>
</evidence>
<name>A0ABU6U1N7_9FABA</name>
<organism evidence="1 2">
    <name type="scientific">Stylosanthes scabra</name>
    <dbReference type="NCBI Taxonomy" id="79078"/>
    <lineage>
        <taxon>Eukaryota</taxon>
        <taxon>Viridiplantae</taxon>
        <taxon>Streptophyta</taxon>
        <taxon>Embryophyta</taxon>
        <taxon>Tracheophyta</taxon>
        <taxon>Spermatophyta</taxon>
        <taxon>Magnoliopsida</taxon>
        <taxon>eudicotyledons</taxon>
        <taxon>Gunneridae</taxon>
        <taxon>Pentapetalae</taxon>
        <taxon>rosids</taxon>
        <taxon>fabids</taxon>
        <taxon>Fabales</taxon>
        <taxon>Fabaceae</taxon>
        <taxon>Papilionoideae</taxon>
        <taxon>50 kb inversion clade</taxon>
        <taxon>dalbergioids sensu lato</taxon>
        <taxon>Dalbergieae</taxon>
        <taxon>Pterocarpus clade</taxon>
        <taxon>Stylosanthes</taxon>
    </lineage>
</organism>
<reference evidence="1 2" key="1">
    <citation type="journal article" date="2023" name="Plants (Basel)">
        <title>Bridging the Gap: Combining Genomics and Transcriptomics Approaches to Understand Stylosanthes scabra, an Orphan Legume from the Brazilian Caatinga.</title>
        <authorList>
            <person name="Ferreira-Neto J.R.C."/>
            <person name="da Silva M.D."/>
            <person name="Binneck E."/>
            <person name="de Melo N.F."/>
            <person name="da Silva R.H."/>
            <person name="de Melo A.L.T.M."/>
            <person name="Pandolfi V."/>
            <person name="Bustamante F.O."/>
            <person name="Brasileiro-Vidal A.C."/>
            <person name="Benko-Iseppon A.M."/>
        </authorList>
    </citation>
    <scope>NUCLEOTIDE SEQUENCE [LARGE SCALE GENOMIC DNA]</scope>
    <source>
        <tissue evidence="1">Leaves</tissue>
    </source>
</reference>
<keyword evidence="2" id="KW-1185">Reference proteome</keyword>
<accession>A0ABU6U1N7</accession>
<protein>
    <recommendedName>
        <fullName evidence="3">Secreted protein</fullName>
    </recommendedName>
</protein>
<evidence type="ECO:0000313" key="1">
    <source>
        <dbReference type="EMBL" id="MED6155027.1"/>
    </source>
</evidence>
<dbReference type="EMBL" id="JASCZI010120832">
    <property type="protein sequence ID" value="MED6155027.1"/>
    <property type="molecule type" value="Genomic_DNA"/>
</dbReference>
<proteinExistence type="predicted"/>
<comment type="caution">
    <text evidence="1">The sequence shown here is derived from an EMBL/GenBank/DDBJ whole genome shotgun (WGS) entry which is preliminary data.</text>
</comment>